<evidence type="ECO:0000313" key="4">
    <source>
        <dbReference type="Proteomes" id="UP001451571"/>
    </source>
</evidence>
<reference evidence="3 4" key="1">
    <citation type="submission" date="2024-02" db="EMBL/GenBank/DDBJ databases">
        <title>Bacterial strain from lacustrine sediment.</title>
        <authorList>
            <person name="Petit C."/>
            <person name="Fadhlaoui K."/>
        </authorList>
    </citation>
    <scope>NUCLEOTIDE SEQUENCE [LARGE SCALE GENOMIC DNA]</scope>
    <source>
        <strain evidence="3 4">IPX-CK</strain>
    </source>
</reference>
<evidence type="ECO:0000256" key="1">
    <source>
        <dbReference type="SAM" id="MobiDB-lite"/>
    </source>
</evidence>
<feature type="compositionally biased region" description="Low complexity" evidence="1">
    <location>
        <begin position="39"/>
        <end position="58"/>
    </location>
</feature>
<dbReference type="Gene3D" id="3.40.190.10">
    <property type="entry name" value="Periplasmic binding protein-like II"/>
    <property type="match status" value="1"/>
</dbReference>
<dbReference type="Pfam" id="PF13416">
    <property type="entry name" value="SBP_bac_8"/>
    <property type="match status" value="1"/>
</dbReference>
<gene>
    <name evidence="3" type="ORF">V6984_00050</name>
</gene>
<feature type="signal peptide" evidence="2">
    <location>
        <begin position="1"/>
        <end position="23"/>
    </location>
</feature>
<dbReference type="InterPro" id="IPR050490">
    <property type="entry name" value="Bact_solute-bd_prot1"/>
</dbReference>
<dbReference type="EMBL" id="CP146256">
    <property type="protein sequence ID" value="XAH74201.1"/>
    <property type="molecule type" value="Genomic_DNA"/>
</dbReference>
<sequence>MKKKLFKKAAAAVMAGCMVLSLAACGGNSAAPAQTETNTKPSAESAAEPAAETENTASAEKTKITFWAPFSGGDGDIMTSLVDEFNAQSETTEVEFMIIKSEEYYTKLLAAMTSDSAPTVAINHITRIKEYVVDDLLEPLDELGAASGVDWADFTERLQQASQVDGAFYCMPLDTHLLLMHFNADEFEKMGLLEADGTVKVPAGEEAFFEYFNRIKEESGKMPLSGTSMNGLPMYVWYTLLTQFGGDVCDAEGKTATLDSDANRKALEIMMKMVDSEIWPKNQKNGAELFTGNIAVATINGDWAIPTFTGTEGLNFVSMAFPQLGTTESVYADSHTLVVPKNANTTDVQKTSAMEFMKWLTDNTGKWAQSGHIPSKVSVMESEEFKSLPFRENYAESANYAKFYPQVCGVAGLTEMTYRELATMIAGEQDVDTTMNNMQTQFQEILDSYNK</sequence>
<dbReference type="Proteomes" id="UP001451571">
    <property type="component" value="Chromosome"/>
</dbReference>
<protein>
    <submittedName>
        <fullName evidence="3">Extracellular solute-binding protein</fullName>
    </submittedName>
</protein>
<dbReference type="PANTHER" id="PTHR43649:SF14">
    <property type="entry name" value="BLR3389 PROTEIN"/>
    <property type="match status" value="1"/>
</dbReference>
<dbReference type="PROSITE" id="PS51257">
    <property type="entry name" value="PROKAR_LIPOPROTEIN"/>
    <property type="match status" value="1"/>
</dbReference>
<dbReference type="RefSeq" id="WP_342757795.1">
    <property type="nucleotide sequence ID" value="NZ_CP146256.1"/>
</dbReference>
<dbReference type="SUPFAM" id="SSF53850">
    <property type="entry name" value="Periplasmic binding protein-like II"/>
    <property type="match status" value="1"/>
</dbReference>
<proteinExistence type="predicted"/>
<name>A0ABZ3EVD4_9FIRM</name>
<accession>A0ABZ3EVD4</accession>
<feature type="chain" id="PRO_5047078866" evidence="2">
    <location>
        <begin position="24"/>
        <end position="451"/>
    </location>
</feature>
<feature type="region of interest" description="Disordered" evidence="1">
    <location>
        <begin position="30"/>
        <end position="58"/>
    </location>
</feature>
<organism evidence="3 4">
    <name type="scientific">Kineothrix sedimenti</name>
    <dbReference type="NCBI Taxonomy" id="3123317"/>
    <lineage>
        <taxon>Bacteria</taxon>
        <taxon>Bacillati</taxon>
        <taxon>Bacillota</taxon>
        <taxon>Clostridia</taxon>
        <taxon>Lachnospirales</taxon>
        <taxon>Lachnospiraceae</taxon>
        <taxon>Kineothrix</taxon>
    </lineage>
</organism>
<dbReference type="PANTHER" id="PTHR43649">
    <property type="entry name" value="ARABINOSE-BINDING PROTEIN-RELATED"/>
    <property type="match status" value="1"/>
</dbReference>
<evidence type="ECO:0000256" key="2">
    <source>
        <dbReference type="SAM" id="SignalP"/>
    </source>
</evidence>
<keyword evidence="2" id="KW-0732">Signal</keyword>
<dbReference type="InterPro" id="IPR006059">
    <property type="entry name" value="SBP"/>
</dbReference>
<keyword evidence="4" id="KW-1185">Reference proteome</keyword>
<evidence type="ECO:0000313" key="3">
    <source>
        <dbReference type="EMBL" id="XAH74201.1"/>
    </source>
</evidence>